<dbReference type="SUPFAM" id="SSF69318">
    <property type="entry name" value="Integrin alpha N-terminal domain"/>
    <property type="match status" value="3"/>
</dbReference>
<proteinExistence type="predicted"/>
<dbReference type="Pfam" id="PF07593">
    <property type="entry name" value="UnbV_ASPIC"/>
    <property type="match status" value="2"/>
</dbReference>
<evidence type="ECO:0000259" key="6">
    <source>
        <dbReference type="Pfam" id="PF07593"/>
    </source>
</evidence>
<accession>A0A1Y0I438</accession>
<dbReference type="RefSeq" id="WP_087460373.1">
    <property type="nucleotide sequence ID" value="NZ_CP021425.1"/>
</dbReference>
<reference evidence="7 8" key="1">
    <citation type="submission" date="2017-05" db="EMBL/GenBank/DDBJ databases">
        <title>Genomic insights into alkan degradation activity of Oleiphilus messinensis.</title>
        <authorList>
            <person name="Kozyavkin S.A."/>
            <person name="Slesarev A.I."/>
            <person name="Golyshin P.N."/>
            <person name="Korzhenkov A."/>
            <person name="Golyshina O.N."/>
            <person name="Toshchakov S.V."/>
        </authorList>
    </citation>
    <scope>NUCLEOTIDE SEQUENCE [LARGE SCALE GENOMIC DNA]</scope>
    <source>
        <strain evidence="7 8">ME102</strain>
    </source>
</reference>
<dbReference type="InterPro" id="IPR028994">
    <property type="entry name" value="Integrin_alpha_N"/>
</dbReference>
<protein>
    <submittedName>
        <fullName evidence="7">FG-GAP repeat domain protein</fullName>
    </submittedName>
</protein>
<feature type="region of interest" description="Disordered" evidence="4">
    <location>
        <begin position="39"/>
        <end position="59"/>
    </location>
</feature>
<dbReference type="SMART" id="SM00191">
    <property type="entry name" value="Int_alpha"/>
    <property type="match status" value="3"/>
</dbReference>
<keyword evidence="1 5" id="KW-0732">Signal</keyword>
<sequence>MFHTFVWRPCATFASKHALLVALSCSLVNVGVPVASASARNQGGDVSPPIAPDSIQGTPLVKPERQGEKLFARLGEKETGIRFANTLSVEHQRNFTFNGAGLASGDFDGDGLTDLYLVTEEGQSKLYRNLGGFRFADVTTQAGIKQDKAGFAIGASFADIDNDHDLDLFLTNWNMPNTLYRNNGDGTFTDITDTAGVGYNGGSTTATFADYDRDGDLDFYVATYRPADLAAEIGTPKLEMKDGQIVIPDNLKSSIELFETKKGLSVRQLGEPDLLYRNNGDGTFTEVAKQAGISGGYWGLSASFSDIDNDGWPDLYVTNDFWSPDMFYHNNGDGTFTLLDAERVQQTPMFAMGMDFADINNDGLTDYFVGDMLSQDATLRLTQHGLMDTTLPPDESAAQVMHNGLYLNNGDGSFSEISWFAGVAASEWTWSTKFADIDLDGYVDLLISNGMIGDLMDSDVLANINLPQFKNAPAYYENYPKLATPNNAFRNNGDLTFSEVSALWGIDDESIAHGATLADLDNDGDLDKVDNFMNEPLGVYRNNALKNRILVELVGYRSNSFGIGARVTVTSTNGQKQTRMMTTSGGYLSSHAPVLVFGLDDAETIKQIEVNWPSGHSQTFTDIEQKALLANQRYVIAEPDSIRTPPPPRRLQAENTQFAEVGATAGLTHAHIEANFDDRQYEGYDDFEEQLLLPRRLSAIGPGVSWADMDADGDDDLYVAGAHGQAGTVYQNLGDGRFDPISNNIVPAALEELATVWYANGAFVSSFSRYEVPNAPIAAIMANNNGLQFQADASGGALALNDMDGDGDLDIFIGGRAIPNQWPLPASSYIYRNDGATYTNVTAEKAPGLLELGLATGAMWLDIDNDQDSDLLIATEYGPVRLFINDKGAFRDATKTSGLQKWHGLWSGITAGDFNEDGYMDFAVANWGMNTRYHASEKYPAMLYAGNIDGDGDLDIVEAEYVDGVLRPMRERGMVGAEMPFVYEKFDTFRAYAEATLAEIYDDRLLGEGVMTLYANTLKHAVFINDGQGHFSMNVLPGLVQATTGYGITAADFDNDGHEDLYLVGNFSHMDHEFRQFSGGISYLLKGNGDGTFTEVPSTQSGLFVPYDGRGVAVSDYNKDGWVDIAVGVNDERPLLFKNTGIDGQCALTLRLQGSARNPLGIGARITVTRSDGMTTSRDVQAGSGYFSQDSAVHLFGLGKSEQVTVKVLWPDGTQSTKSAAQCGNVTLTQ</sequence>
<feature type="signal peptide" evidence="5">
    <location>
        <begin position="1"/>
        <end position="30"/>
    </location>
</feature>
<evidence type="ECO:0000313" key="7">
    <source>
        <dbReference type="EMBL" id="ARU55247.1"/>
    </source>
</evidence>
<dbReference type="EMBL" id="CP021425">
    <property type="protein sequence ID" value="ARU55247.1"/>
    <property type="molecule type" value="Genomic_DNA"/>
</dbReference>
<feature type="domain" description="ASPIC/UnbV" evidence="6">
    <location>
        <begin position="562"/>
        <end position="626"/>
    </location>
</feature>
<name>A0A1Y0I438_9GAMM</name>
<dbReference type="InterPro" id="IPR011519">
    <property type="entry name" value="UnbV_ASPIC"/>
</dbReference>
<dbReference type="Pfam" id="PF13517">
    <property type="entry name" value="FG-GAP_3"/>
    <property type="match status" value="5"/>
</dbReference>
<dbReference type="OrthoDB" id="100785at2"/>
<dbReference type="AlphaFoldDB" id="A0A1Y0I438"/>
<keyword evidence="2" id="KW-0677">Repeat</keyword>
<dbReference type="InterPro" id="IPR027039">
    <property type="entry name" value="Crtac1"/>
</dbReference>
<organism evidence="7 8">
    <name type="scientific">Oleiphilus messinensis</name>
    <dbReference type="NCBI Taxonomy" id="141451"/>
    <lineage>
        <taxon>Bacteria</taxon>
        <taxon>Pseudomonadati</taxon>
        <taxon>Pseudomonadota</taxon>
        <taxon>Gammaproteobacteria</taxon>
        <taxon>Oceanospirillales</taxon>
        <taxon>Oleiphilaceae</taxon>
        <taxon>Oleiphilus</taxon>
    </lineage>
</organism>
<feature type="domain" description="ASPIC/UnbV" evidence="6">
    <location>
        <begin position="1161"/>
        <end position="1218"/>
    </location>
</feature>
<dbReference type="PANTHER" id="PTHR16026:SF0">
    <property type="entry name" value="CARTILAGE ACIDIC PROTEIN 1"/>
    <property type="match status" value="1"/>
</dbReference>
<dbReference type="Gene3D" id="2.130.10.130">
    <property type="entry name" value="Integrin alpha, N-terminal"/>
    <property type="match status" value="4"/>
</dbReference>
<evidence type="ECO:0000256" key="3">
    <source>
        <dbReference type="ARBA" id="ARBA00023180"/>
    </source>
</evidence>
<dbReference type="InterPro" id="IPR013517">
    <property type="entry name" value="FG-GAP"/>
</dbReference>
<dbReference type="KEGG" id="ome:OLMES_1163"/>
<gene>
    <name evidence="7" type="ORF">OLMES_1163</name>
</gene>
<keyword evidence="8" id="KW-1185">Reference proteome</keyword>
<dbReference type="Proteomes" id="UP000196027">
    <property type="component" value="Chromosome"/>
</dbReference>
<evidence type="ECO:0000313" key="8">
    <source>
        <dbReference type="Proteomes" id="UP000196027"/>
    </source>
</evidence>
<dbReference type="PANTHER" id="PTHR16026">
    <property type="entry name" value="CARTILAGE ACIDIC PROTEIN 1"/>
    <property type="match status" value="1"/>
</dbReference>
<feature type="chain" id="PRO_5012598248" evidence="5">
    <location>
        <begin position="31"/>
        <end position="1230"/>
    </location>
</feature>
<evidence type="ECO:0000256" key="2">
    <source>
        <dbReference type="ARBA" id="ARBA00022737"/>
    </source>
</evidence>
<evidence type="ECO:0000256" key="4">
    <source>
        <dbReference type="SAM" id="MobiDB-lite"/>
    </source>
</evidence>
<keyword evidence="3" id="KW-0325">Glycoprotein</keyword>
<evidence type="ECO:0000256" key="5">
    <source>
        <dbReference type="SAM" id="SignalP"/>
    </source>
</evidence>
<evidence type="ECO:0000256" key="1">
    <source>
        <dbReference type="ARBA" id="ARBA00022729"/>
    </source>
</evidence>
<dbReference type="InterPro" id="IPR013519">
    <property type="entry name" value="Int_alpha_beta-p"/>
</dbReference>